<evidence type="ECO:0000259" key="1">
    <source>
        <dbReference type="PROSITE" id="PS50927"/>
    </source>
</evidence>
<reference evidence="2 3" key="1">
    <citation type="journal article" date="2016" name="Sci. Rep.">
        <title>The genome sequence of the outbreeding globe artichoke constructed de novo incorporating a phase-aware low-pass sequencing strategy of F1 progeny.</title>
        <authorList>
            <person name="Scaglione D."/>
            <person name="Reyes-Chin-Wo S."/>
            <person name="Acquadro A."/>
            <person name="Froenicke L."/>
            <person name="Portis E."/>
            <person name="Beitel C."/>
            <person name="Tirone M."/>
            <person name="Mauro R."/>
            <person name="Lo Monaco A."/>
            <person name="Mauromicale G."/>
            <person name="Faccioli P."/>
            <person name="Cattivelli L."/>
            <person name="Rieseberg L."/>
            <person name="Michelmore R."/>
            <person name="Lanteri S."/>
        </authorList>
    </citation>
    <scope>NUCLEOTIDE SEQUENCE [LARGE SCALE GENOMIC DNA]</scope>
    <source>
        <strain evidence="2">2C</strain>
    </source>
</reference>
<dbReference type="EMBL" id="LEKV01003801">
    <property type="protein sequence ID" value="KVH98360.1"/>
    <property type="molecule type" value="Genomic_DNA"/>
</dbReference>
<evidence type="ECO:0000313" key="3">
    <source>
        <dbReference type="Proteomes" id="UP000243975"/>
    </source>
</evidence>
<dbReference type="AlphaFoldDB" id="A0A103XWU4"/>
<keyword evidence="3" id="KW-1185">Reference proteome</keyword>
<gene>
    <name evidence="2" type="ORF">Ccrd_023428</name>
</gene>
<evidence type="ECO:0000313" key="2">
    <source>
        <dbReference type="EMBL" id="KVH98360.1"/>
    </source>
</evidence>
<dbReference type="STRING" id="59895.A0A103XWU4"/>
<name>A0A103XWU4_CYNCS</name>
<accession>A0A103XWU4</accession>
<dbReference type="InterPro" id="IPR001480">
    <property type="entry name" value="Bulb-type_lectin_dom"/>
</dbReference>
<protein>
    <submittedName>
        <fullName evidence="2">Bulb-type lectin domain-containing protein</fullName>
    </submittedName>
</protein>
<dbReference type="PROSITE" id="PS50927">
    <property type="entry name" value="BULB_LECTIN"/>
    <property type="match status" value="1"/>
</dbReference>
<feature type="domain" description="Bulb-type lectin" evidence="1">
    <location>
        <begin position="79"/>
        <end position="175"/>
    </location>
</feature>
<comment type="caution">
    <text evidence="2">The sequence shown here is derived from an EMBL/GenBank/DDBJ whole genome shotgun (WGS) entry which is preliminary data.</text>
</comment>
<dbReference type="Proteomes" id="UP000243975">
    <property type="component" value="Unassembled WGS sequence"/>
</dbReference>
<proteinExistence type="predicted"/>
<sequence>MEVVEEVEVVVVGGARGGDVVEVEVVMDGGASINDEWILLTTSGNPRTITDYSTYLDMEKVKLKNSNSTGYRKRCYSVVDTLQQGRPFKDRDELISSNNVFVFKFFSFGTSIRPYLGIFYNLKYKQNILYEAVWVANRNNLILDIYNKLMIDVNGKLNILSSAMHCFFISSLLFW</sequence>
<dbReference type="Gramene" id="KVH98360">
    <property type="protein sequence ID" value="KVH98360"/>
    <property type="gene ID" value="Ccrd_023428"/>
</dbReference>
<organism evidence="2 3">
    <name type="scientific">Cynara cardunculus var. scolymus</name>
    <name type="common">Globe artichoke</name>
    <name type="synonym">Cynara scolymus</name>
    <dbReference type="NCBI Taxonomy" id="59895"/>
    <lineage>
        <taxon>Eukaryota</taxon>
        <taxon>Viridiplantae</taxon>
        <taxon>Streptophyta</taxon>
        <taxon>Embryophyta</taxon>
        <taxon>Tracheophyta</taxon>
        <taxon>Spermatophyta</taxon>
        <taxon>Magnoliopsida</taxon>
        <taxon>eudicotyledons</taxon>
        <taxon>Gunneridae</taxon>
        <taxon>Pentapetalae</taxon>
        <taxon>asterids</taxon>
        <taxon>campanulids</taxon>
        <taxon>Asterales</taxon>
        <taxon>Asteraceae</taxon>
        <taxon>Carduoideae</taxon>
        <taxon>Cardueae</taxon>
        <taxon>Carduinae</taxon>
        <taxon>Cynara</taxon>
    </lineage>
</organism>